<keyword evidence="1" id="KW-0472">Membrane</keyword>
<dbReference type="RefSeq" id="WP_192463235.1">
    <property type="nucleotide sequence ID" value="NZ_JACYFJ010000006.1"/>
</dbReference>
<keyword evidence="1" id="KW-1133">Transmembrane helix</keyword>
<organism evidence="2 3">
    <name type="scientific">Euzebyella saccharophila</name>
    <dbReference type="NCBI Taxonomy" id="679664"/>
    <lineage>
        <taxon>Bacteria</taxon>
        <taxon>Pseudomonadati</taxon>
        <taxon>Bacteroidota</taxon>
        <taxon>Flavobacteriia</taxon>
        <taxon>Flavobacteriales</taxon>
        <taxon>Flavobacteriaceae</taxon>
        <taxon>Euzebyella</taxon>
    </lineage>
</organism>
<reference evidence="3" key="1">
    <citation type="journal article" date="2019" name="Int. J. Syst. Evol. Microbiol.">
        <title>The Global Catalogue of Microorganisms (GCM) 10K type strain sequencing project: providing services to taxonomists for standard genome sequencing and annotation.</title>
        <authorList>
            <consortium name="The Broad Institute Genomics Platform"/>
            <consortium name="The Broad Institute Genome Sequencing Center for Infectious Disease"/>
            <person name="Wu L."/>
            <person name="Ma J."/>
        </authorList>
    </citation>
    <scope>NUCLEOTIDE SEQUENCE [LARGE SCALE GENOMIC DNA]</scope>
    <source>
        <strain evidence="3">CECT 7477</strain>
    </source>
</reference>
<dbReference type="EMBL" id="JBHSAW010000024">
    <property type="protein sequence ID" value="MFC4097656.1"/>
    <property type="molecule type" value="Genomic_DNA"/>
</dbReference>
<keyword evidence="3" id="KW-1185">Reference proteome</keyword>
<proteinExistence type="predicted"/>
<name>A0ABV8JVJ8_9FLAO</name>
<dbReference type="Proteomes" id="UP001595814">
    <property type="component" value="Unassembled WGS sequence"/>
</dbReference>
<evidence type="ECO:0000256" key="1">
    <source>
        <dbReference type="SAM" id="Phobius"/>
    </source>
</evidence>
<keyword evidence="1" id="KW-0812">Transmembrane</keyword>
<sequence length="118" mass="12891">MKPNIYLSTILFICCFYLHAQQLKPNEIKKLSSLDLQYDIAAWHDNQVYLDFKKIMRYDKKTKGKKIAGFVVGGVGAAALAGSLSILNSKVTNRDTGEEETPLTASIIGAPMLIVGAG</sequence>
<feature type="transmembrane region" description="Helical" evidence="1">
    <location>
        <begin position="67"/>
        <end position="87"/>
    </location>
</feature>
<accession>A0ABV8JVJ8</accession>
<comment type="caution">
    <text evidence="2">The sequence shown here is derived from an EMBL/GenBank/DDBJ whole genome shotgun (WGS) entry which is preliminary data.</text>
</comment>
<gene>
    <name evidence="2" type="ORF">ACFOUT_17355</name>
</gene>
<protein>
    <submittedName>
        <fullName evidence="2">Uncharacterized protein</fullName>
    </submittedName>
</protein>
<evidence type="ECO:0000313" key="2">
    <source>
        <dbReference type="EMBL" id="MFC4097656.1"/>
    </source>
</evidence>
<evidence type="ECO:0000313" key="3">
    <source>
        <dbReference type="Proteomes" id="UP001595814"/>
    </source>
</evidence>